<name>A0ABR7X4H5_9SPHI</name>
<feature type="chain" id="PRO_5046657564" evidence="1">
    <location>
        <begin position="24"/>
        <end position="123"/>
    </location>
</feature>
<comment type="caution">
    <text evidence="2">The sequence shown here is derived from an EMBL/GenBank/DDBJ whole genome shotgun (WGS) entry which is preliminary data.</text>
</comment>
<dbReference type="RefSeq" id="WP_191174799.1">
    <property type="nucleotide sequence ID" value="NZ_JACWMW010000001.1"/>
</dbReference>
<protein>
    <submittedName>
        <fullName evidence="2">Uncharacterized protein</fullName>
    </submittedName>
</protein>
<keyword evidence="3" id="KW-1185">Reference proteome</keyword>
<reference evidence="2 3" key="1">
    <citation type="submission" date="2020-09" db="EMBL/GenBank/DDBJ databases">
        <title>Novel species of Mucilaginibacter isolated from a glacier on the Tibetan Plateau.</title>
        <authorList>
            <person name="Liu Q."/>
            <person name="Xin Y.-H."/>
        </authorList>
    </citation>
    <scope>NUCLEOTIDE SEQUENCE [LARGE SCALE GENOMIC DNA]</scope>
    <source>
        <strain evidence="2 3">CGMCC 1.13878</strain>
    </source>
</reference>
<organism evidence="2 3">
    <name type="scientific">Mucilaginibacter rigui</name>
    <dbReference type="NCBI Taxonomy" id="534635"/>
    <lineage>
        <taxon>Bacteria</taxon>
        <taxon>Pseudomonadati</taxon>
        <taxon>Bacteroidota</taxon>
        <taxon>Sphingobacteriia</taxon>
        <taxon>Sphingobacteriales</taxon>
        <taxon>Sphingobacteriaceae</taxon>
        <taxon>Mucilaginibacter</taxon>
    </lineage>
</organism>
<evidence type="ECO:0000313" key="3">
    <source>
        <dbReference type="Proteomes" id="UP000618754"/>
    </source>
</evidence>
<evidence type="ECO:0000256" key="1">
    <source>
        <dbReference type="SAM" id="SignalP"/>
    </source>
</evidence>
<gene>
    <name evidence="2" type="ORF">IDJ75_06720</name>
</gene>
<keyword evidence="1" id="KW-0732">Signal</keyword>
<evidence type="ECO:0000313" key="2">
    <source>
        <dbReference type="EMBL" id="MBD1384965.1"/>
    </source>
</evidence>
<dbReference type="Proteomes" id="UP000618754">
    <property type="component" value="Unassembled WGS sequence"/>
</dbReference>
<proteinExistence type="predicted"/>
<accession>A0ABR7X4H5</accession>
<dbReference type="EMBL" id="JACWMW010000001">
    <property type="protein sequence ID" value="MBD1384965.1"/>
    <property type="molecule type" value="Genomic_DNA"/>
</dbReference>
<sequence>MKKILLVLLAMVLITGVTDFSQAKATKPPVKTLKTVLKLKKPIFNLSCSTCTYPNNYTVYVQYNPTPQTILNVNVYDSANNLIASNAYNVFSSVVQTANGYTFSNFYVKVGPNMVNSSGEYRR</sequence>
<feature type="signal peptide" evidence="1">
    <location>
        <begin position="1"/>
        <end position="23"/>
    </location>
</feature>